<protein>
    <submittedName>
        <fullName evidence="1">Uncharacterized protein</fullName>
    </submittedName>
</protein>
<evidence type="ECO:0000313" key="2">
    <source>
        <dbReference type="Proteomes" id="UP000326857"/>
    </source>
</evidence>
<sequence>MRSTVAIGAAMAAVPSVASEAPIARCATSRDDHPTRVVWTNGSDDGVSARAGEMYIEILSMGLSP</sequence>
<proteinExistence type="predicted"/>
<reference evidence="1 2" key="1">
    <citation type="submission" date="2019-09" db="EMBL/GenBank/DDBJ databases">
        <authorList>
            <person name="Dittami M. S."/>
        </authorList>
    </citation>
    <scope>NUCLEOTIDE SEQUENCE [LARGE SCALE GENOMIC DNA]</scope>
    <source>
        <strain evidence="1">SPHINGO391</strain>
    </source>
</reference>
<evidence type="ECO:0000313" key="1">
    <source>
        <dbReference type="EMBL" id="VVT13033.1"/>
    </source>
</evidence>
<gene>
    <name evidence="1" type="ORF">SPHINGO391_440025</name>
</gene>
<dbReference type="Proteomes" id="UP000326857">
    <property type="component" value="Unassembled WGS sequence"/>
</dbReference>
<organism evidence="1 2">
    <name type="scientific">Sphingomonas aurantiaca</name>
    <dbReference type="NCBI Taxonomy" id="185949"/>
    <lineage>
        <taxon>Bacteria</taxon>
        <taxon>Pseudomonadati</taxon>
        <taxon>Pseudomonadota</taxon>
        <taxon>Alphaproteobacteria</taxon>
        <taxon>Sphingomonadales</taxon>
        <taxon>Sphingomonadaceae</taxon>
        <taxon>Sphingomonas</taxon>
    </lineage>
</organism>
<dbReference type="EMBL" id="CABVLI010000039">
    <property type="protein sequence ID" value="VVT13033.1"/>
    <property type="molecule type" value="Genomic_DNA"/>
</dbReference>
<accession>A0A5E7Z233</accession>
<dbReference type="AlphaFoldDB" id="A0A5E7Z233"/>
<name>A0A5E7Z233_9SPHN</name>